<organism evidence="5 6">
    <name type="scientific">Bacterioplanoides pacificum</name>
    <dbReference type="NCBI Taxonomy" id="1171596"/>
    <lineage>
        <taxon>Bacteria</taxon>
        <taxon>Pseudomonadati</taxon>
        <taxon>Pseudomonadota</taxon>
        <taxon>Gammaproteobacteria</taxon>
        <taxon>Oceanospirillales</taxon>
        <taxon>Oceanospirillaceae</taxon>
        <taxon>Bacterioplanoides</taxon>
    </lineage>
</organism>
<dbReference type="EMBL" id="JBHRYB010000005">
    <property type="protein sequence ID" value="MFC3679559.1"/>
    <property type="molecule type" value="Genomic_DNA"/>
</dbReference>
<dbReference type="PANTHER" id="PTHR30265:SF7">
    <property type="entry name" value="TRANSCRIPTION ANTITERMINATION PROTEIN RFAH"/>
    <property type="match status" value="1"/>
</dbReference>
<dbReference type="InterPro" id="IPR043425">
    <property type="entry name" value="NusG-like"/>
</dbReference>
<dbReference type="SMART" id="SM00738">
    <property type="entry name" value="NGN"/>
    <property type="match status" value="1"/>
</dbReference>
<dbReference type="NCBIfam" id="NF006534">
    <property type="entry name" value="PRK09014.1"/>
    <property type="match status" value="1"/>
</dbReference>
<protein>
    <submittedName>
        <fullName evidence="5">Transcription/translation regulatory transformer protein RfaH</fullName>
    </submittedName>
</protein>
<keyword evidence="3" id="KW-0804">Transcription</keyword>
<dbReference type="Proteomes" id="UP001595722">
    <property type="component" value="Unassembled WGS sequence"/>
</dbReference>
<dbReference type="RefSeq" id="WP_376865278.1">
    <property type="nucleotide sequence ID" value="NZ_JBHRYB010000005.1"/>
</dbReference>
<proteinExistence type="predicted"/>
<dbReference type="PANTHER" id="PTHR30265">
    <property type="entry name" value="RHO-INTERACTING TRANSCRIPTION TERMINATION FACTOR NUSG"/>
    <property type="match status" value="1"/>
</dbReference>
<dbReference type="InterPro" id="IPR006645">
    <property type="entry name" value="NGN-like_dom"/>
</dbReference>
<dbReference type="CDD" id="cd09892">
    <property type="entry name" value="NGN_SP_RfaH"/>
    <property type="match status" value="1"/>
</dbReference>
<reference evidence="6" key="1">
    <citation type="journal article" date="2019" name="Int. J. Syst. Evol. Microbiol.">
        <title>The Global Catalogue of Microorganisms (GCM) 10K type strain sequencing project: providing services to taxonomists for standard genome sequencing and annotation.</title>
        <authorList>
            <consortium name="The Broad Institute Genomics Platform"/>
            <consortium name="The Broad Institute Genome Sequencing Center for Infectious Disease"/>
            <person name="Wu L."/>
            <person name="Ma J."/>
        </authorList>
    </citation>
    <scope>NUCLEOTIDE SEQUENCE [LARGE SCALE GENOMIC DNA]</scope>
    <source>
        <strain evidence="6">KCTC 42424</strain>
    </source>
</reference>
<sequence length="170" mass="19610">MMAGEDVQADNDLNWYVVLTKPRQENRAQRHLAEQGGEVFLPLLTVEKLRNGKRLTQQEVMFPGYLFLRCRAQSPLLNKVRSTPGARMLLRFGNEPVVVFATLVDNLRDRLEQHETTLFSEQQSVRITSGPFKDYQALFKQYDGEQRAIVLINLLNKQQELLVELNHLSA</sequence>
<feature type="domain" description="NusG-like N-terminal" evidence="4">
    <location>
        <begin position="12"/>
        <end position="111"/>
    </location>
</feature>
<dbReference type="SUPFAM" id="SSF50104">
    <property type="entry name" value="Translation proteins SH3-like domain"/>
    <property type="match status" value="1"/>
</dbReference>
<evidence type="ECO:0000256" key="2">
    <source>
        <dbReference type="ARBA" id="ARBA00023015"/>
    </source>
</evidence>
<evidence type="ECO:0000259" key="4">
    <source>
        <dbReference type="SMART" id="SM00738"/>
    </source>
</evidence>
<evidence type="ECO:0000256" key="1">
    <source>
        <dbReference type="ARBA" id="ARBA00022814"/>
    </source>
</evidence>
<accession>A0ABV7VQ01</accession>
<dbReference type="Gene3D" id="3.30.70.940">
    <property type="entry name" value="NusG, N-terminal domain"/>
    <property type="match status" value="1"/>
</dbReference>
<gene>
    <name evidence="5" type="primary">rfaH</name>
    <name evidence="5" type="ORF">ACFOMG_05460</name>
</gene>
<keyword evidence="6" id="KW-1185">Reference proteome</keyword>
<comment type="caution">
    <text evidence="5">The sequence shown here is derived from an EMBL/GenBank/DDBJ whole genome shotgun (WGS) entry which is preliminary data.</text>
</comment>
<dbReference type="InterPro" id="IPR008991">
    <property type="entry name" value="Translation_prot_SH3-like_sf"/>
</dbReference>
<evidence type="ECO:0000313" key="6">
    <source>
        <dbReference type="Proteomes" id="UP001595722"/>
    </source>
</evidence>
<dbReference type="Pfam" id="PF02357">
    <property type="entry name" value="NusG"/>
    <property type="match status" value="1"/>
</dbReference>
<evidence type="ECO:0000313" key="5">
    <source>
        <dbReference type="EMBL" id="MFC3679559.1"/>
    </source>
</evidence>
<dbReference type="InterPro" id="IPR036735">
    <property type="entry name" value="NGN_dom_sf"/>
</dbReference>
<keyword evidence="2" id="KW-0805">Transcription regulation</keyword>
<name>A0ABV7VQ01_9GAMM</name>
<keyword evidence="1" id="KW-0889">Transcription antitermination</keyword>
<evidence type="ECO:0000256" key="3">
    <source>
        <dbReference type="ARBA" id="ARBA00023163"/>
    </source>
</evidence>
<dbReference type="SUPFAM" id="SSF82679">
    <property type="entry name" value="N-utilization substance G protein NusG, N-terminal domain"/>
    <property type="match status" value="1"/>
</dbReference>